<proteinExistence type="predicted"/>
<name>A0ABP7KGW8_9RHOB</name>
<evidence type="ECO:0000313" key="7">
    <source>
        <dbReference type="Proteomes" id="UP001399917"/>
    </source>
</evidence>
<evidence type="ECO:0000256" key="1">
    <source>
        <dbReference type="ARBA" id="ARBA00022617"/>
    </source>
</evidence>
<sequence length="293" mass="31689">MRRILLLLLLGAICGLAVFWIVTIPRHADPEELAGVVPDLARGEYVYTAAGCASCHAGEDGKATALEGGMEFASPFGTFHAPNISPSNQGIAGWSALDLASAMMHGTSPEGKHYYPAFPYASYARMDPADVVHLHSYLMTLPASDKADVPHDVGFPFNIRRTLGGWKMLFLRDDWVVADPNLTEQEHAGRYLTEALGHCAECHTPRNALGGVIKSRWLAGAPDPAGQGRIPNITPHALDWSAQDIAYYLESGFTPDFDSVGGHMAHVVDNFAKLSPEDRDAVAAYLKRVPPVE</sequence>
<dbReference type="InterPro" id="IPR009056">
    <property type="entry name" value="Cyt_c-like_dom"/>
</dbReference>
<evidence type="ECO:0000259" key="5">
    <source>
        <dbReference type="PROSITE" id="PS51007"/>
    </source>
</evidence>
<organism evidence="6 7">
    <name type="scientific">Celeribacter arenosi</name>
    <dbReference type="NCBI Taxonomy" id="792649"/>
    <lineage>
        <taxon>Bacteria</taxon>
        <taxon>Pseudomonadati</taxon>
        <taxon>Pseudomonadota</taxon>
        <taxon>Alphaproteobacteria</taxon>
        <taxon>Rhodobacterales</taxon>
        <taxon>Roseobacteraceae</taxon>
        <taxon>Celeribacter</taxon>
    </lineage>
</organism>
<feature type="domain" description="Cytochrome c" evidence="5">
    <location>
        <begin position="184"/>
        <end position="290"/>
    </location>
</feature>
<accession>A0ABP7KGW8</accession>
<reference evidence="7" key="1">
    <citation type="journal article" date="2019" name="Int. J. Syst. Evol. Microbiol.">
        <title>The Global Catalogue of Microorganisms (GCM) 10K type strain sequencing project: providing services to taxonomists for standard genome sequencing and annotation.</title>
        <authorList>
            <consortium name="The Broad Institute Genomics Platform"/>
            <consortium name="The Broad Institute Genome Sequencing Center for Infectious Disease"/>
            <person name="Wu L."/>
            <person name="Ma J."/>
        </authorList>
    </citation>
    <scope>NUCLEOTIDE SEQUENCE [LARGE SCALE GENOMIC DNA]</scope>
    <source>
        <strain evidence="7">JCM 17190</strain>
    </source>
</reference>
<evidence type="ECO:0000256" key="3">
    <source>
        <dbReference type="ARBA" id="ARBA00023004"/>
    </source>
</evidence>
<keyword evidence="2 4" id="KW-0479">Metal-binding</keyword>
<dbReference type="SUPFAM" id="SSF46626">
    <property type="entry name" value="Cytochrome c"/>
    <property type="match status" value="2"/>
</dbReference>
<feature type="domain" description="Cytochrome c" evidence="5">
    <location>
        <begin position="38"/>
        <end position="142"/>
    </location>
</feature>
<keyword evidence="3 4" id="KW-0408">Iron</keyword>
<dbReference type="Proteomes" id="UP001399917">
    <property type="component" value="Unassembled WGS sequence"/>
</dbReference>
<evidence type="ECO:0000256" key="4">
    <source>
        <dbReference type="PROSITE-ProRule" id="PRU00433"/>
    </source>
</evidence>
<protein>
    <submittedName>
        <fullName evidence="6">Cytochrome c</fullName>
    </submittedName>
</protein>
<gene>
    <name evidence="6" type="ORF">GCM10022404_28650</name>
</gene>
<comment type="caution">
    <text evidence="6">The sequence shown here is derived from an EMBL/GenBank/DDBJ whole genome shotgun (WGS) entry which is preliminary data.</text>
</comment>
<keyword evidence="7" id="KW-1185">Reference proteome</keyword>
<evidence type="ECO:0000313" key="6">
    <source>
        <dbReference type="EMBL" id="GAA3877183.1"/>
    </source>
</evidence>
<dbReference type="PROSITE" id="PS51007">
    <property type="entry name" value="CYTC"/>
    <property type="match status" value="2"/>
</dbReference>
<keyword evidence="1 4" id="KW-0349">Heme</keyword>
<dbReference type="PANTHER" id="PTHR35008:SF8">
    <property type="entry name" value="ALCOHOL DEHYDROGENASE CYTOCHROME C SUBUNIT"/>
    <property type="match status" value="1"/>
</dbReference>
<dbReference type="Pfam" id="PF00034">
    <property type="entry name" value="Cytochrom_C"/>
    <property type="match status" value="2"/>
</dbReference>
<dbReference type="PANTHER" id="PTHR35008">
    <property type="entry name" value="BLL4482 PROTEIN-RELATED"/>
    <property type="match status" value="1"/>
</dbReference>
<dbReference type="Gene3D" id="1.10.760.10">
    <property type="entry name" value="Cytochrome c-like domain"/>
    <property type="match status" value="2"/>
</dbReference>
<dbReference type="RefSeq" id="WP_344848237.1">
    <property type="nucleotide sequence ID" value="NZ_BAABDF010000007.1"/>
</dbReference>
<dbReference type="InterPro" id="IPR051459">
    <property type="entry name" value="Cytochrome_c-type_DH"/>
</dbReference>
<dbReference type="InterPro" id="IPR036909">
    <property type="entry name" value="Cyt_c-like_dom_sf"/>
</dbReference>
<evidence type="ECO:0000256" key="2">
    <source>
        <dbReference type="ARBA" id="ARBA00022723"/>
    </source>
</evidence>
<dbReference type="EMBL" id="BAABDF010000007">
    <property type="protein sequence ID" value="GAA3877183.1"/>
    <property type="molecule type" value="Genomic_DNA"/>
</dbReference>